<accession>A0A9N8DU79</accession>
<dbReference type="InterPro" id="IPR051455">
    <property type="entry name" value="Bact_solute-bind_prot3"/>
</dbReference>
<keyword evidence="7" id="KW-1185">Reference proteome</keyword>
<keyword evidence="3" id="KW-0732">Signal</keyword>
<evidence type="ECO:0000313" key="6">
    <source>
        <dbReference type="EMBL" id="CAB9506881.1"/>
    </source>
</evidence>
<evidence type="ECO:0000256" key="3">
    <source>
        <dbReference type="ARBA" id="ARBA00022729"/>
    </source>
</evidence>
<dbReference type="PANTHER" id="PTHR30085">
    <property type="entry name" value="AMINO ACID ABC TRANSPORTER PERMEASE"/>
    <property type="match status" value="1"/>
</dbReference>
<keyword evidence="2" id="KW-0813">Transport</keyword>
<dbReference type="PANTHER" id="PTHR30085:SF6">
    <property type="entry name" value="ABC TRANSPORTER GLUTAMINE-BINDING PROTEIN GLNH"/>
    <property type="match status" value="1"/>
</dbReference>
<gene>
    <name evidence="6" type="ORF">SEMRO_282_G107620.1</name>
</gene>
<dbReference type="OrthoDB" id="10056896at2759"/>
<proteinExistence type="inferred from homology"/>
<evidence type="ECO:0000256" key="5">
    <source>
        <dbReference type="SAM" id="Phobius"/>
    </source>
</evidence>
<dbReference type="AlphaFoldDB" id="A0A9N8DU79"/>
<comment type="similarity">
    <text evidence="1">Belongs to the bacterial solute-binding protein 3 family.</text>
</comment>
<feature type="compositionally biased region" description="Basic and acidic residues" evidence="4">
    <location>
        <begin position="264"/>
        <end position="274"/>
    </location>
</feature>
<evidence type="ECO:0000256" key="1">
    <source>
        <dbReference type="ARBA" id="ARBA00010333"/>
    </source>
</evidence>
<keyword evidence="5" id="KW-0812">Transmembrane</keyword>
<dbReference type="EMBL" id="CAICTM010000281">
    <property type="protein sequence ID" value="CAB9506881.1"/>
    <property type="molecule type" value="Genomic_DNA"/>
</dbReference>
<reference evidence="6" key="1">
    <citation type="submission" date="2020-06" db="EMBL/GenBank/DDBJ databases">
        <authorList>
            <consortium name="Plant Systems Biology data submission"/>
        </authorList>
    </citation>
    <scope>NUCLEOTIDE SEQUENCE</scope>
    <source>
        <strain evidence="6">D6</strain>
    </source>
</reference>
<evidence type="ECO:0000256" key="2">
    <source>
        <dbReference type="ARBA" id="ARBA00022448"/>
    </source>
</evidence>
<dbReference type="SUPFAM" id="SSF53850">
    <property type="entry name" value="Periplasmic binding protein-like II"/>
    <property type="match status" value="2"/>
</dbReference>
<feature type="region of interest" description="Disordered" evidence="4">
    <location>
        <begin position="254"/>
        <end position="274"/>
    </location>
</feature>
<keyword evidence="5" id="KW-1133">Transmembrane helix</keyword>
<name>A0A9N8DU79_9STRA</name>
<sequence length="821" mass="89177">MSHRDEQKPTVPSWAEQRATCAGFCQSVVHKDPLDIGVPFPVVIGPEPTAEGGTKDVGKVEDCHSGSMAKGNQLHPGVEATNSPKNVKTEELDSAMSNHEGPSFGAATTSVEFDEEMPAPRLVRYSEADRVPMALPGSYAICGPGIAEEHHNSLVDSNLLIGTVSQQNTCNHHPESPMHSHACHDAGTTIVPEATLVSHDGPETYVQAEAKPLPLNKYFSKRAVLVGFGLLALVILGLVIGVIVLFSEMRLESNGGEEEAPLGPKDDVSKDDEGSVSRKLSALQRIQRNGVVRFAVDADAPSFVQQFSDTQSSGGDRLDTFGAGLGRAVAAAALGENATFEFVPVPAGDMYAVLANQSAEMLAGRMSMNMLQDVFEVTVGEGLVYATPNQFMGLSFAGVPSFVSCADDSFNTVGECSGLKICINRNTFFLKELLQRVPHRQVVVVDRATLLFENFLKDNCNVMGTETPHIIPQMLRTLGYTGDLALGKRIFTSGMLSFVSLDSDPEWSDFLRAVTLALLAAHHYGITKETAGRMGQTILFGEMYKNMFIHAVRSGDPFAGAFEIMRQTTGRNFVNNRTGGMLASPPLGNLGALPTGDRQSLKGGTLESVIANGVLCCGVRSGRPGFAMYSTSRSDWDGMDVDYCYALAASLFNGKFQALQFHKVNNSSGFEELHSGVIDVLVGVEWTLENDVREPTTNTGYSFSQPYFYAPADDSSFDENLCIATRQDDTQWSAFVWWTAQSIVYAEEKGIFQGDSNEMPLADVFGTALQRMFRDAVNAIGNYKEVYTRNLARILPRGGRNMLNSLNESTPLFYLPRDLRY</sequence>
<dbReference type="GO" id="GO:0006865">
    <property type="term" value="P:amino acid transport"/>
    <property type="evidence" value="ECO:0007669"/>
    <property type="project" value="TreeGrafter"/>
</dbReference>
<organism evidence="6 7">
    <name type="scientific">Seminavis robusta</name>
    <dbReference type="NCBI Taxonomy" id="568900"/>
    <lineage>
        <taxon>Eukaryota</taxon>
        <taxon>Sar</taxon>
        <taxon>Stramenopiles</taxon>
        <taxon>Ochrophyta</taxon>
        <taxon>Bacillariophyta</taxon>
        <taxon>Bacillariophyceae</taxon>
        <taxon>Bacillariophycidae</taxon>
        <taxon>Naviculales</taxon>
        <taxon>Naviculaceae</taxon>
        <taxon>Seminavis</taxon>
    </lineage>
</organism>
<dbReference type="Proteomes" id="UP001153069">
    <property type="component" value="Unassembled WGS sequence"/>
</dbReference>
<protein>
    <submittedName>
        <fullName evidence="6">Extracellular solute-binding protein</fullName>
    </submittedName>
</protein>
<evidence type="ECO:0000313" key="7">
    <source>
        <dbReference type="Proteomes" id="UP001153069"/>
    </source>
</evidence>
<keyword evidence="5" id="KW-0472">Membrane</keyword>
<evidence type="ECO:0000256" key="4">
    <source>
        <dbReference type="SAM" id="MobiDB-lite"/>
    </source>
</evidence>
<dbReference type="Gene3D" id="3.40.190.10">
    <property type="entry name" value="Periplasmic binding protein-like II"/>
    <property type="match status" value="2"/>
</dbReference>
<comment type="caution">
    <text evidence="6">The sequence shown here is derived from an EMBL/GenBank/DDBJ whole genome shotgun (WGS) entry which is preliminary data.</text>
</comment>
<feature type="transmembrane region" description="Helical" evidence="5">
    <location>
        <begin position="223"/>
        <end position="246"/>
    </location>
</feature>